<dbReference type="CDD" id="cd00200">
    <property type="entry name" value="WD40"/>
    <property type="match status" value="1"/>
</dbReference>
<evidence type="ECO:0000256" key="3">
    <source>
        <dbReference type="PROSITE-ProRule" id="PRU00221"/>
    </source>
</evidence>
<feature type="region of interest" description="Disordered" evidence="4">
    <location>
        <begin position="443"/>
        <end position="478"/>
    </location>
</feature>
<dbReference type="InterPro" id="IPR027417">
    <property type="entry name" value="P-loop_NTPase"/>
</dbReference>
<dbReference type="PROSITE" id="PS50082">
    <property type="entry name" value="WD_REPEATS_2"/>
    <property type="match status" value="4"/>
</dbReference>
<dbReference type="Pfam" id="PF00400">
    <property type="entry name" value="WD40"/>
    <property type="match status" value="5"/>
</dbReference>
<dbReference type="SUPFAM" id="SSF50978">
    <property type="entry name" value="WD40 repeat-like"/>
    <property type="match status" value="1"/>
</dbReference>
<evidence type="ECO:0000313" key="5">
    <source>
        <dbReference type="EMBL" id="KAH9312810.1"/>
    </source>
</evidence>
<proteinExistence type="predicted"/>
<reference evidence="5 6" key="1">
    <citation type="journal article" date="2021" name="Nat. Plants">
        <title>The Taxus genome provides insights into paclitaxel biosynthesis.</title>
        <authorList>
            <person name="Xiong X."/>
            <person name="Gou J."/>
            <person name="Liao Q."/>
            <person name="Li Y."/>
            <person name="Zhou Q."/>
            <person name="Bi G."/>
            <person name="Li C."/>
            <person name="Du R."/>
            <person name="Wang X."/>
            <person name="Sun T."/>
            <person name="Guo L."/>
            <person name="Liang H."/>
            <person name="Lu P."/>
            <person name="Wu Y."/>
            <person name="Zhang Z."/>
            <person name="Ro D.K."/>
            <person name="Shang Y."/>
            <person name="Huang S."/>
            <person name="Yan J."/>
        </authorList>
    </citation>
    <scope>NUCLEOTIDE SEQUENCE [LARGE SCALE GENOMIC DNA]</scope>
    <source>
        <strain evidence="5">Ta-2019</strain>
    </source>
</reference>
<dbReference type="Gene3D" id="2.130.10.10">
    <property type="entry name" value="YVTN repeat-like/Quinoprotein amine dehydrogenase"/>
    <property type="match status" value="2"/>
</dbReference>
<feature type="compositionally biased region" description="Basic and acidic residues" evidence="4">
    <location>
        <begin position="460"/>
        <end position="475"/>
    </location>
</feature>
<dbReference type="InterPro" id="IPR001680">
    <property type="entry name" value="WD40_rpt"/>
</dbReference>
<comment type="caution">
    <text evidence="5">The sequence shown here is derived from an EMBL/GenBank/DDBJ whole genome shotgun (WGS) entry which is preliminary data.</text>
</comment>
<feature type="compositionally biased region" description="Polar residues" evidence="4">
    <location>
        <begin position="767"/>
        <end position="780"/>
    </location>
</feature>
<accession>A0AA38G005</accession>
<evidence type="ECO:0000256" key="4">
    <source>
        <dbReference type="SAM" id="MobiDB-lite"/>
    </source>
</evidence>
<feature type="repeat" description="WD" evidence="3">
    <location>
        <begin position="1126"/>
        <end position="1158"/>
    </location>
</feature>
<feature type="region of interest" description="Disordered" evidence="4">
    <location>
        <begin position="500"/>
        <end position="539"/>
    </location>
</feature>
<dbReference type="CDD" id="cd18809">
    <property type="entry name" value="SF1_C_RecD"/>
    <property type="match status" value="1"/>
</dbReference>
<keyword evidence="1 3" id="KW-0853">WD repeat</keyword>
<feature type="repeat" description="WD" evidence="3">
    <location>
        <begin position="918"/>
        <end position="959"/>
    </location>
</feature>
<feature type="compositionally biased region" description="Low complexity" evidence="4">
    <location>
        <begin position="728"/>
        <end position="743"/>
    </location>
</feature>
<dbReference type="Pfam" id="PF08513">
    <property type="entry name" value="LisH"/>
    <property type="match status" value="1"/>
</dbReference>
<feature type="region of interest" description="Disordered" evidence="4">
    <location>
        <begin position="728"/>
        <end position="787"/>
    </location>
</feature>
<feature type="repeat" description="WD" evidence="3">
    <location>
        <begin position="876"/>
        <end position="917"/>
    </location>
</feature>
<gene>
    <name evidence="5" type="ORF">KI387_027845</name>
</gene>
<dbReference type="PANTHER" id="PTHR44376">
    <property type="entry name" value="TRANSCRIPTIONAL REGULATOR OF FILAMENTOUS GROWTH FLO8"/>
    <property type="match status" value="1"/>
</dbReference>
<dbReference type="InterPro" id="IPR006594">
    <property type="entry name" value="LisH"/>
</dbReference>
<sequence length="1158" mass="127971">MLALAPGCRIVIDSIDEQDTTLEQMESYSKTVELPQHIKLKVNILIELFAGNYDIQDGLVNGSDRVFKTYTATNGFDAVWIKFNDPCIGKQKRSKHPQLTTMATKLDWTPIVRVARPLHRTSLKTPVTIRKQFPMQLCSARTIHRAQGLTLEQLAFSPLAVSSHGLAYTALSRVRTISSLYLLSPLTKKNFSVKQTINTKMERLRNEAKWNIQHELSTADISSYSYNNKDMEHTSKNKDIDSNDILQESSKRPKPATQQPSSILDICAGKVATVFEGDILFVDRPAHATNISPSKAEILHADLVDKNGQMTITLNMSNTFMHKFASTVVAGCGLRVTGFTVKEKTKYERGDANCSLSANATTTMENIPTDTSMAGPRGRRQVWFVSGMDTYWKRLWIHIGYGGGRLDVYIHDYLVKRGLQLSAKTFMSEGKVCTEPVEAKLPKQQAGASGAGTGAATGAGRERPKNCHGTKRSEQWEGPVTDPFAGFAFFDCHTENVPKLHRKTGRKPAMPHLPHPLIPATEERQPEEQVLTESKDGQQPSQNTYLLLQKFALNITSIEHIWLEYQLPFVIQFHKLCLNWDLLANNCPKAGNMGNIVNMGRDWQFSLSMDQLPLNLLQQRQQFCQQFRLLPPQQQHEILLQAKAHNLGDADLLRLKLLRSHGLTGMDSLAIENDGSHGMGRQMHMSSMARGTSQEQADLSLKIKMAHMMQQQQPLLLSQLNLQQQQQQLLQHQQQQHHQQQQQEGGKKRKHASSSGAANSTGTGNTPVPSANSVPSTPSAHTPGDMMSMASTLQQSNGASKNLILQGSDLTGGLASPSNHLAEMRFEDCPLDENIESYFSPDDGEKREGLLDAMKCGSGSRLDSSKGFSFSEVGSLHASTSKVVCCHLSSDGKLLASAGHDKKAVLWNMDTLKIKSTFQEHTHHVTDVRFSPNSNCLASSSFDKTVKVWEADNTSYSLRSFTGHPTSVNSVDFHPSNGDILCSCDEDSEIRYWSVSQGACTRISKGGTAQLRFQPQVGQYLAAAAENAVAVFDVDTDTCVYSLQKHNKPVRSLCWNATGEYIASVSEDCVKISSVADGRCIREVRCTGNKFHTSVFHPNHPSLLVIGCHQTLELWNIALQTTLTVKDAHEGLIAALASSAATGMIASASHDKLVKLWK</sequence>
<feature type="compositionally biased region" description="Low complexity" evidence="4">
    <location>
        <begin position="753"/>
        <end position="766"/>
    </location>
</feature>
<dbReference type="InterPro" id="IPR036322">
    <property type="entry name" value="WD40_repeat_dom_sf"/>
</dbReference>
<dbReference type="SMART" id="SM00320">
    <property type="entry name" value="WD40"/>
    <property type="match status" value="7"/>
</dbReference>
<protein>
    <recommendedName>
        <fullName evidence="7">Transcriptional corepressor LEUNIG</fullName>
    </recommendedName>
</protein>
<dbReference type="InterPro" id="IPR019775">
    <property type="entry name" value="WD40_repeat_CS"/>
</dbReference>
<dbReference type="InterPro" id="IPR015943">
    <property type="entry name" value="WD40/YVTN_repeat-like_dom_sf"/>
</dbReference>
<dbReference type="GO" id="GO:0003714">
    <property type="term" value="F:transcription corepressor activity"/>
    <property type="evidence" value="ECO:0007669"/>
    <property type="project" value="InterPro"/>
</dbReference>
<feature type="repeat" description="WD" evidence="3">
    <location>
        <begin position="961"/>
        <end position="1003"/>
    </location>
</feature>
<organism evidence="5 6">
    <name type="scientific">Taxus chinensis</name>
    <name type="common">Chinese yew</name>
    <name type="synonym">Taxus wallichiana var. chinensis</name>
    <dbReference type="NCBI Taxonomy" id="29808"/>
    <lineage>
        <taxon>Eukaryota</taxon>
        <taxon>Viridiplantae</taxon>
        <taxon>Streptophyta</taxon>
        <taxon>Embryophyta</taxon>
        <taxon>Tracheophyta</taxon>
        <taxon>Spermatophyta</taxon>
        <taxon>Pinopsida</taxon>
        <taxon>Pinidae</taxon>
        <taxon>Conifers II</taxon>
        <taxon>Cupressales</taxon>
        <taxon>Taxaceae</taxon>
        <taxon>Taxus</taxon>
    </lineage>
</organism>
<name>A0AA38G005_TAXCH</name>
<dbReference type="EMBL" id="JAHRHJ020000006">
    <property type="protein sequence ID" value="KAH9312810.1"/>
    <property type="molecule type" value="Genomic_DNA"/>
</dbReference>
<dbReference type="PROSITE" id="PS50896">
    <property type="entry name" value="LISH"/>
    <property type="match status" value="1"/>
</dbReference>
<dbReference type="SUPFAM" id="SSF52540">
    <property type="entry name" value="P-loop containing nucleoside triphosphate hydrolases"/>
    <property type="match status" value="1"/>
</dbReference>
<evidence type="ECO:0000313" key="6">
    <source>
        <dbReference type="Proteomes" id="UP000824469"/>
    </source>
</evidence>
<keyword evidence="2" id="KW-0677">Repeat</keyword>
<evidence type="ECO:0008006" key="7">
    <source>
        <dbReference type="Google" id="ProtNLM"/>
    </source>
</evidence>
<dbReference type="PROSITE" id="PS50294">
    <property type="entry name" value="WD_REPEATS_REGION"/>
    <property type="match status" value="3"/>
</dbReference>
<dbReference type="Proteomes" id="UP000824469">
    <property type="component" value="Unassembled WGS sequence"/>
</dbReference>
<evidence type="ECO:0000256" key="1">
    <source>
        <dbReference type="ARBA" id="ARBA00022574"/>
    </source>
</evidence>
<dbReference type="PROSITE" id="PS00678">
    <property type="entry name" value="WD_REPEATS_1"/>
    <property type="match status" value="2"/>
</dbReference>
<dbReference type="InterPro" id="IPR044716">
    <property type="entry name" value="LEUNIG-like"/>
</dbReference>
<evidence type="ECO:0000256" key="2">
    <source>
        <dbReference type="ARBA" id="ARBA00022737"/>
    </source>
</evidence>
<keyword evidence="6" id="KW-1185">Reference proteome</keyword>
<dbReference type="AlphaFoldDB" id="A0AA38G005"/>
<dbReference type="PANTHER" id="PTHR44376:SF5">
    <property type="entry name" value="TRANSCRIPTIONAL COREPRESSOR LEUNIG ISOFORM X1"/>
    <property type="match status" value="1"/>
</dbReference>